<dbReference type="AlphaFoldDB" id="A0A9P5MKG2"/>
<feature type="signal peptide" evidence="1">
    <location>
        <begin position="1"/>
        <end position="19"/>
    </location>
</feature>
<sequence length="74" mass="8013">MVAGDVAFVTFILVHLVGGTHIQLLTAPDSTTSKQPVGLTILPSELEKWNLQLYSLLGLHPPVKSPRTCYTQGL</sequence>
<comment type="caution">
    <text evidence="2">The sequence shown here is derived from an EMBL/GenBank/DDBJ whole genome shotgun (WGS) entry which is preliminary data.</text>
</comment>
<proteinExistence type="predicted"/>
<evidence type="ECO:0000313" key="2">
    <source>
        <dbReference type="EMBL" id="KAF8463966.1"/>
    </source>
</evidence>
<protein>
    <submittedName>
        <fullName evidence="2">Uncharacterized protein</fullName>
    </submittedName>
</protein>
<evidence type="ECO:0000313" key="4">
    <source>
        <dbReference type="Proteomes" id="UP000759537"/>
    </source>
</evidence>
<keyword evidence="1" id="KW-0732">Signal</keyword>
<keyword evidence="4" id="KW-1185">Reference proteome</keyword>
<organism evidence="2 4">
    <name type="scientific">Russula ochroleuca</name>
    <dbReference type="NCBI Taxonomy" id="152965"/>
    <lineage>
        <taxon>Eukaryota</taxon>
        <taxon>Fungi</taxon>
        <taxon>Dikarya</taxon>
        <taxon>Basidiomycota</taxon>
        <taxon>Agaricomycotina</taxon>
        <taxon>Agaricomycetes</taxon>
        <taxon>Russulales</taxon>
        <taxon>Russulaceae</taxon>
        <taxon>Russula</taxon>
    </lineage>
</organism>
<feature type="non-terminal residue" evidence="2">
    <location>
        <position position="74"/>
    </location>
</feature>
<feature type="chain" id="PRO_5040653525" evidence="1">
    <location>
        <begin position="20"/>
        <end position="74"/>
    </location>
</feature>
<gene>
    <name evidence="3" type="ORF">DFH94DRAFT_785652</name>
    <name evidence="2" type="ORF">DFH94DRAFT_786001</name>
</gene>
<name>A0A9P5MKG2_9AGAM</name>
<dbReference type="EMBL" id="WHVB01000058">
    <property type="protein sequence ID" value="KAF8464175.1"/>
    <property type="molecule type" value="Genomic_DNA"/>
</dbReference>
<reference evidence="2" key="1">
    <citation type="submission" date="2019-10" db="EMBL/GenBank/DDBJ databases">
        <authorList>
            <consortium name="DOE Joint Genome Institute"/>
            <person name="Kuo A."/>
            <person name="Miyauchi S."/>
            <person name="Kiss E."/>
            <person name="Drula E."/>
            <person name="Kohler A."/>
            <person name="Sanchez-Garcia M."/>
            <person name="Andreopoulos B."/>
            <person name="Barry K.W."/>
            <person name="Bonito G."/>
            <person name="Buee M."/>
            <person name="Carver A."/>
            <person name="Chen C."/>
            <person name="Cichocki N."/>
            <person name="Clum A."/>
            <person name="Culley D."/>
            <person name="Crous P.W."/>
            <person name="Fauchery L."/>
            <person name="Girlanda M."/>
            <person name="Hayes R."/>
            <person name="Keri Z."/>
            <person name="LaButti K."/>
            <person name="Lipzen A."/>
            <person name="Lombard V."/>
            <person name="Magnuson J."/>
            <person name="Maillard F."/>
            <person name="Morin E."/>
            <person name="Murat C."/>
            <person name="Nolan M."/>
            <person name="Ohm R."/>
            <person name="Pangilinan J."/>
            <person name="Pereira M."/>
            <person name="Perotto S."/>
            <person name="Peter M."/>
            <person name="Riley R."/>
            <person name="Sitrit Y."/>
            <person name="Stielow B."/>
            <person name="Szollosi G."/>
            <person name="Zifcakova L."/>
            <person name="Stursova M."/>
            <person name="Spatafora J.W."/>
            <person name="Tedersoo L."/>
            <person name="Vaario L.-M."/>
            <person name="Yamada A."/>
            <person name="Yan M."/>
            <person name="Wang P."/>
            <person name="Xu J."/>
            <person name="Bruns T."/>
            <person name="Baldrian P."/>
            <person name="Vilgalys R."/>
            <person name="Henrissat B."/>
            <person name="Grigoriev I.V."/>
            <person name="Hibbett D."/>
            <person name="Nagy L.G."/>
            <person name="Martin F.M."/>
        </authorList>
    </citation>
    <scope>NUCLEOTIDE SEQUENCE</scope>
    <source>
        <strain evidence="2">Prilba</strain>
    </source>
</reference>
<dbReference type="EMBL" id="WHVB01000059">
    <property type="protein sequence ID" value="KAF8463966.1"/>
    <property type="molecule type" value="Genomic_DNA"/>
</dbReference>
<dbReference type="Proteomes" id="UP000759537">
    <property type="component" value="Unassembled WGS sequence"/>
</dbReference>
<reference evidence="2" key="2">
    <citation type="journal article" date="2020" name="Nat. Commun.">
        <title>Large-scale genome sequencing of mycorrhizal fungi provides insights into the early evolution of symbiotic traits.</title>
        <authorList>
            <person name="Miyauchi S."/>
            <person name="Kiss E."/>
            <person name="Kuo A."/>
            <person name="Drula E."/>
            <person name="Kohler A."/>
            <person name="Sanchez-Garcia M."/>
            <person name="Morin E."/>
            <person name="Andreopoulos B."/>
            <person name="Barry K.W."/>
            <person name="Bonito G."/>
            <person name="Buee M."/>
            <person name="Carver A."/>
            <person name="Chen C."/>
            <person name="Cichocki N."/>
            <person name="Clum A."/>
            <person name="Culley D."/>
            <person name="Crous P.W."/>
            <person name="Fauchery L."/>
            <person name="Girlanda M."/>
            <person name="Hayes R.D."/>
            <person name="Keri Z."/>
            <person name="LaButti K."/>
            <person name="Lipzen A."/>
            <person name="Lombard V."/>
            <person name="Magnuson J."/>
            <person name="Maillard F."/>
            <person name="Murat C."/>
            <person name="Nolan M."/>
            <person name="Ohm R.A."/>
            <person name="Pangilinan J."/>
            <person name="Pereira M.F."/>
            <person name="Perotto S."/>
            <person name="Peter M."/>
            <person name="Pfister S."/>
            <person name="Riley R."/>
            <person name="Sitrit Y."/>
            <person name="Stielow J.B."/>
            <person name="Szollosi G."/>
            <person name="Zifcakova L."/>
            <person name="Stursova M."/>
            <person name="Spatafora J.W."/>
            <person name="Tedersoo L."/>
            <person name="Vaario L.M."/>
            <person name="Yamada A."/>
            <person name="Yan M."/>
            <person name="Wang P."/>
            <person name="Xu J."/>
            <person name="Bruns T."/>
            <person name="Baldrian P."/>
            <person name="Vilgalys R."/>
            <person name="Dunand C."/>
            <person name="Henrissat B."/>
            <person name="Grigoriev I.V."/>
            <person name="Hibbett D."/>
            <person name="Nagy L.G."/>
            <person name="Martin F.M."/>
        </authorList>
    </citation>
    <scope>NUCLEOTIDE SEQUENCE</scope>
    <source>
        <strain evidence="2">Prilba</strain>
    </source>
</reference>
<accession>A0A9P5MKG2</accession>
<evidence type="ECO:0000256" key="1">
    <source>
        <dbReference type="SAM" id="SignalP"/>
    </source>
</evidence>
<evidence type="ECO:0000313" key="3">
    <source>
        <dbReference type="EMBL" id="KAF8464175.1"/>
    </source>
</evidence>